<keyword evidence="2" id="KW-0732">Signal</keyword>
<name>A0A0H4KC36_TIGJA</name>
<organism evidence="4">
    <name type="scientific">Tigriopus japonicus</name>
    <name type="common">Copepod</name>
    <dbReference type="NCBI Taxonomy" id="158387"/>
    <lineage>
        <taxon>Eukaryota</taxon>
        <taxon>Metazoa</taxon>
        <taxon>Ecdysozoa</taxon>
        <taxon>Arthropoda</taxon>
        <taxon>Crustacea</taxon>
        <taxon>Multicrustacea</taxon>
        <taxon>Hexanauplia</taxon>
        <taxon>Copepoda</taxon>
        <taxon>Harpacticoida</taxon>
        <taxon>Harpacticidae</taxon>
        <taxon>Tigriopus</taxon>
    </lineage>
</organism>
<dbReference type="Pfam" id="PF00112">
    <property type="entry name" value="Peptidase_C1"/>
    <property type="match status" value="2"/>
</dbReference>
<dbReference type="FunFam" id="3.90.70.10:FF:000117">
    <property type="entry name" value="Probable papain cysteine protease"/>
    <property type="match status" value="2"/>
</dbReference>
<sequence length="625" mass="70134">MTKFLPSSILVAALVLAQCAQSLKLYNQGHATRIQGKPRPSHVTGPLPRAKPPPQWLWNDVNGKNYLTVSRNQHLPTYCGSCWAHAATSSLSDRIKIQRKAAWPDINISPQVLISCGPGDGCHGGDAAEANMYMHESGVTDETCSIYRARGKDNGLVCSKNEICSTCEATCYQPKHFYKYRVDQYADIEGLSRADQELNMMAEIYHRGPISCGIAVTEALINHTSGIFHDKTGDIGIDHDISVVGYGVDADTQEKYWLIRNSWGTYWGEEGFFRLIRGINNLGIEGGSCAWATPVDTWSNAAVERKEVLTNEITMKKPLWHQFWTIVEEFVANTEDTHLYRRLQLLRNGCKRRVLDLNESRILSPRPQEYVADEDLPQDWDWRNVNETNFMSWSVNQHTPQYCGSCWAQAGVSSLADRFIIADPKAYANLALSVQYILNCRGAGGDCHGGDALQLYKFINQNGIPHVTCQPYDANDDGSLDDCTKPNKLICKDCTWPPPKLGEEGKCWAKEKFRRYFAEEFGGITGTQDMKKEIFQRGPITCGIQATDRFLKYQGGIYHEDVGQAVLNHDISILGWGKDAASGVEYWIGRNSWGTFWGEQGFFRLQMGDLGVEDNCVWATPSLKH</sequence>
<dbReference type="SUPFAM" id="SSF54001">
    <property type="entry name" value="Cysteine proteinases"/>
    <property type="match status" value="2"/>
</dbReference>
<dbReference type="GO" id="GO:0008234">
    <property type="term" value="F:cysteine-type peptidase activity"/>
    <property type="evidence" value="ECO:0007669"/>
    <property type="project" value="InterPro"/>
</dbReference>
<comment type="similarity">
    <text evidence="1">Belongs to the peptidase C1 family.</text>
</comment>
<feature type="domain" description="Peptidase C1A papain C-terminal" evidence="3">
    <location>
        <begin position="376"/>
        <end position="620"/>
    </location>
</feature>
<accession>A0A0H4KC36</accession>
<dbReference type="EMBL" id="KR061528">
    <property type="protein sequence ID" value="AKO90286.1"/>
    <property type="molecule type" value="mRNA"/>
</dbReference>
<evidence type="ECO:0000256" key="2">
    <source>
        <dbReference type="SAM" id="SignalP"/>
    </source>
</evidence>
<feature type="signal peptide" evidence="2">
    <location>
        <begin position="1"/>
        <end position="22"/>
    </location>
</feature>
<dbReference type="InterPro" id="IPR000668">
    <property type="entry name" value="Peptidase_C1A_C"/>
</dbReference>
<feature type="domain" description="Peptidase C1A papain C-terminal" evidence="3">
    <location>
        <begin position="52"/>
        <end position="292"/>
    </location>
</feature>
<dbReference type="InterPro" id="IPR038765">
    <property type="entry name" value="Papain-like_cys_pep_sf"/>
</dbReference>
<dbReference type="InterPro" id="IPR013128">
    <property type="entry name" value="Peptidase_C1A"/>
</dbReference>
<dbReference type="SMART" id="SM00645">
    <property type="entry name" value="Pept_C1"/>
    <property type="match status" value="2"/>
</dbReference>
<proteinExistence type="evidence at transcript level"/>
<evidence type="ECO:0000259" key="3">
    <source>
        <dbReference type="SMART" id="SM00645"/>
    </source>
</evidence>
<dbReference type="PANTHER" id="PTHR12411">
    <property type="entry name" value="CYSTEINE PROTEASE FAMILY C1-RELATED"/>
    <property type="match status" value="1"/>
</dbReference>
<protein>
    <submittedName>
        <fullName evidence="4">Cathepsin Z</fullName>
    </submittedName>
</protein>
<dbReference type="GO" id="GO:0006508">
    <property type="term" value="P:proteolysis"/>
    <property type="evidence" value="ECO:0007669"/>
    <property type="project" value="InterPro"/>
</dbReference>
<reference evidence="4" key="1">
    <citation type="journal article" date="2015" name="Dev. Comp. Immunol.">
        <title>Genome-wide identification and transcript profile of the whole cathepsin superfamily in the intertidal copepod Tigriopus japonicus.</title>
        <authorList>
            <person name="Jeong C.B."/>
            <person name="Kim B.M."/>
            <person name="Choi H.J."/>
            <person name="Baek I."/>
            <person name="Souissi S."/>
            <person name="Park H.G."/>
            <person name="Lee J.S."/>
            <person name="Rhee J.S."/>
        </authorList>
    </citation>
    <scope>NUCLEOTIDE SEQUENCE</scope>
</reference>
<dbReference type="PRINTS" id="PR00705">
    <property type="entry name" value="PAPAIN"/>
</dbReference>
<dbReference type="PROSITE" id="PS00640">
    <property type="entry name" value="THIOL_PROTEASE_ASN"/>
    <property type="match status" value="2"/>
</dbReference>
<feature type="chain" id="PRO_5018601900" evidence="2">
    <location>
        <begin position="23"/>
        <end position="625"/>
    </location>
</feature>
<dbReference type="Gene3D" id="3.90.70.10">
    <property type="entry name" value="Cysteine proteinases"/>
    <property type="match status" value="2"/>
</dbReference>
<dbReference type="InterPro" id="IPR025661">
    <property type="entry name" value="Pept_asp_AS"/>
</dbReference>
<evidence type="ECO:0000256" key="1">
    <source>
        <dbReference type="ARBA" id="ARBA00008455"/>
    </source>
</evidence>
<evidence type="ECO:0000313" key="4">
    <source>
        <dbReference type="EMBL" id="AKO90286.1"/>
    </source>
</evidence>
<reference evidence="4" key="2">
    <citation type="submission" date="2015-04" db="EMBL/GenBank/DDBJ databases">
        <authorList>
            <person name="Rhee J.-S."/>
            <person name="Kim B.-M."/>
            <person name="Jeong C.-B."/>
            <person name="Lee J.-H."/>
            <person name="Lee J.-S."/>
        </authorList>
    </citation>
    <scope>NUCLEOTIDE SEQUENCE</scope>
</reference>
<dbReference type="AlphaFoldDB" id="A0A0H4KC36"/>